<organism evidence="1 2">
    <name type="scientific">Labeo rohita</name>
    <name type="common">Indian major carp</name>
    <name type="synonym">Cyprinus rohita</name>
    <dbReference type="NCBI Taxonomy" id="84645"/>
    <lineage>
        <taxon>Eukaryota</taxon>
        <taxon>Metazoa</taxon>
        <taxon>Chordata</taxon>
        <taxon>Craniata</taxon>
        <taxon>Vertebrata</taxon>
        <taxon>Euteleostomi</taxon>
        <taxon>Actinopterygii</taxon>
        <taxon>Neopterygii</taxon>
        <taxon>Teleostei</taxon>
        <taxon>Ostariophysi</taxon>
        <taxon>Cypriniformes</taxon>
        <taxon>Cyprinidae</taxon>
        <taxon>Labeoninae</taxon>
        <taxon>Labeonini</taxon>
        <taxon>Labeo</taxon>
    </lineage>
</organism>
<evidence type="ECO:0000313" key="1">
    <source>
        <dbReference type="EMBL" id="KAI2647795.1"/>
    </source>
</evidence>
<reference evidence="1 2" key="1">
    <citation type="submission" date="2022-01" db="EMBL/GenBank/DDBJ databases">
        <title>A high-quality chromosome-level genome assembly of rohu carp, Labeo rohita.</title>
        <authorList>
            <person name="Arick M.A. II"/>
            <person name="Hsu C.-Y."/>
            <person name="Magbanua Z."/>
            <person name="Pechanova O."/>
            <person name="Grover C."/>
            <person name="Miller E."/>
            <person name="Thrash A."/>
            <person name="Ezzel L."/>
            <person name="Alam S."/>
            <person name="Benzie J."/>
            <person name="Hamilton M."/>
            <person name="Karsi A."/>
            <person name="Lawrence M.L."/>
            <person name="Peterson D.G."/>
        </authorList>
    </citation>
    <scope>NUCLEOTIDE SEQUENCE [LARGE SCALE GENOMIC DNA]</scope>
    <source>
        <strain evidence="2">BAU-BD-2019</strain>
        <tissue evidence="1">Blood</tissue>
    </source>
</reference>
<accession>A0ABQ8LAS8</accession>
<keyword evidence="2" id="KW-1185">Reference proteome</keyword>
<comment type="caution">
    <text evidence="1">The sequence shown here is derived from an EMBL/GenBank/DDBJ whole genome shotgun (WGS) entry which is preliminary data.</text>
</comment>
<protein>
    <submittedName>
        <fullName evidence="1">HTH-type transcriptional regulator YulB</fullName>
    </submittedName>
</protein>
<proteinExistence type="predicted"/>
<evidence type="ECO:0000313" key="2">
    <source>
        <dbReference type="Proteomes" id="UP000830375"/>
    </source>
</evidence>
<sequence length="61" mass="7266">METQHQEKCFLYCPGKNVFRGCTDSILLWAQLSPTRVESILNTRRYFRLGQKATLHTFRKF</sequence>
<gene>
    <name evidence="1" type="ORF">H4Q32_028258</name>
</gene>
<dbReference type="EMBL" id="JACTAM010000126">
    <property type="protein sequence ID" value="KAI2647795.1"/>
    <property type="molecule type" value="Genomic_DNA"/>
</dbReference>
<dbReference type="Proteomes" id="UP000830375">
    <property type="component" value="Unassembled WGS sequence"/>
</dbReference>
<name>A0ABQ8LAS8_LABRO</name>